<evidence type="ECO:0000313" key="1">
    <source>
        <dbReference type="EMBL" id="KAG0667790.1"/>
    </source>
</evidence>
<comment type="caution">
    <text evidence="1">The sequence shown here is derived from an EMBL/GenBank/DDBJ whole genome shotgun (WGS) entry which is preliminary data.</text>
</comment>
<proteinExistence type="predicted"/>
<keyword evidence="2" id="KW-1185">Reference proteome</keyword>
<protein>
    <submittedName>
        <fullName evidence="1">Uncharacterized protein</fullName>
    </submittedName>
</protein>
<dbReference type="AlphaFoldDB" id="A0A9P6WB84"/>
<name>A0A9P6WB84_MAUEX</name>
<organism evidence="1 2">
    <name type="scientific">Maudiozyma exigua</name>
    <name type="common">Yeast</name>
    <name type="synonym">Kazachstania exigua</name>
    <dbReference type="NCBI Taxonomy" id="34358"/>
    <lineage>
        <taxon>Eukaryota</taxon>
        <taxon>Fungi</taxon>
        <taxon>Dikarya</taxon>
        <taxon>Ascomycota</taxon>
        <taxon>Saccharomycotina</taxon>
        <taxon>Saccharomycetes</taxon>
        <taxon>Saccharomycetales</taxon>
        <taxon>Saccharomycetaceae</taxon>
        <taxon>Maudiozyma</taxon>
    </lineage>
</organism>
<dbReference type="Proteomes" id="UP000750334">
    <property type="component" value="Unassembled WGS sequence"/>
</dbReference>
<gene>
    <name evidence="1" type="ORF">C6P45_005376</name>
</gene>
<reference evidence="1 2" key="1">
    <citation type="submission" date="2020-11" db="EMBL/GenBank/DDBJ databases">
        <title>Kefir isolates.</title>
        <authorList>
            <person name="Marcisauskas S."/>
            <person name="Kim Y."/>
            <person name="Blasche S."/>
        </authorList>
    </citation>
    <scope>NUCLEOTIDE SEQUENCE [LARGE SCALE GENOMIC DNA]</scope>
    <source>
        <strain evidence="1 2">OG2</strain>
    </source>
</reference>
<accession>A0A9P6WB84</accession>
<dbReference type="EMBL" id="PUHR01000092">
    <property type="protein sequence ID" value="KAG0667790.1"/>
    <property type="molecule type" value="Genomic_DNA"/>
</dbReference>
<evidence type="ECO:0000313" key="2">
    <source>
        <dbReference type="Proteomes" id="UP000750334"/>
    </source>
</evidence>
<sequence>MEESMDDYVKTLETQLENKLVFLKQSRDSLKRLRQEYKTDGEPQEIDPEVWKLFMRKPVMYVEKSDPIGLSLADVNISLQNETSIEWMELMDYHHDTLQQTINTQKNLNKDLTTLITLLEQGDSGNQDMVQSIPVTSSSLRQNERLRNSLRLFTQHVLCENTDDIATVTSMIDRLIRYDPSLSVADFLSSHSTERLYRLLVKASLLETVSVSDNTDSFVKMIDFTDNDLS</sequence>
<dbReference type="OrthoDB" id="4035795at2759"/>